<accession>A0A0A8YRG2</accession>
<proteinExistence type="predicted"/>
<reference evidence="1" key="1">
    <citation type="submission" date="2014-09" db="EMBL/GenBank/DDBJ databases">
        <authorList>
            <person name="Magalhaes I.L.F."/>
            <person name="Oliveira U."/>
            <person name="Santos F.R."/>
            <person name="Vidigal T.H.D.A."/>
            <person name="Brescovit A.D."/>
            <person name="Santos A.J."/>
        </authorList>
    </citation>
    <scope>NUCLEOTIDE SEQUENCE</scope>
    <source>
        <tissue evidence="1">Shoot tissue taken approximately 20 cm above the soil surface</tissue>
    </source>
</reference>
<evidence type="ECO:0000313" key="1">
    <source>
        <dbReference type="EMBL" id="JAD28258.1"/>
    </source>
</evidence>
<protein>
    <submittedName>
        <fullName evidence="1">Uncharacterized protein</fullName>
    </submittedName>
</protein>
<organism evidence="1">
    <name type="scientific">Arundo donax</name>
    <name type="common">Giant reed</name>
    <name type="synonym">Donax arundinaceus</name>
    <dbReference type="NCBI Taxonomy" id="35708"/>
    <lineage>
        <taxon>Eukaryota</taxon>
        <taxon>Viridiplantae</taxon>
        <taxon>Streptophyta</taxon>
        <taxon>Embryophyta</taxon>
        <taxon>Tracheophyta</taxon>
        <taxon>Spermatophyta</taxon>
        <taxon>Magnoliopsida</taxon>
        <taxon>Liliopsida</taxon>
        <taxon>Poales</taxon>
        <taxon>Poaceae</taxon>
        <taxon>PACMAD clade</taxon>
        <taxon>Arundinoideae</taxon>
        <taxon>Arundineae</taxon>
        <taxon>Arundo</taxon>
    </lineage>
</organism>
<dbReference type="AlphaFoldDB" id="A0A0A8YRG2"/>
<reference evidence="1" key="2">
    <citation type="journal article" date="2015" name="Data Brief">
        <title>Shoot transcriptome of the giant reed, Arundo donax.</title>
        <authorList>
            <person name="Barrero R.A."/>
            <person name="Guerrero F.D."/>
            <person name="Moolhuijzen P."/>
            <person name="Goolsby J.A."/>
            <person name="Tidwell J."/>
            <person name="Bellgard S.E."/>
            <person name="Bellgard M.I."/>
        </authorList>
    </citation>
    <scope>NUCLEOTIDE SEQUENCE</scope>
    <source>
        <tissue evidence="1">Shoot tissue taken approximately 20 cm above the soil surface</tissue>
    </source>
</reference>
<dbReference type="EMBL" id="GBRH01269637">
    <property type="protein sequence ID" value="JAD28258.1"/>
    <property type="molecule type" value="Transcribed_RNA"/>
</dbReference>
<name>A0A0A8YRG2_ARUDO</name>
<sequence length="22" mass="2580">MDQYPFGFSDIESCNTNIRLND</sequence>